<dbReference type="SUPFAM" id="SSF46955">
    <property type="entry name" value="Putative DNA-binding domain"/>
    <property type="match status" value="1"/>
</dbReference>
<dbReference type="STRING" id="1120980.GCA_000745955_02596"/>
<dbReference type="PROSITE" id="PS50937">
    <property type="entry name" value="HTH_MERR_2"/>
    <property type="match status" value="1"/>
</dbReference>
<keyword evidence="2" id="KW-0238">DNA-binding</keyword>
<dbReference type="PANTHER" id="PTHR30204:SF94">
    <property type="entry name" value="HEAVY METAL-DEPENDENT TRANSCRIPTIONAL REGULATOR HI_0293-RELATED"/>
    <property type="match status" value="1"/>
</dbReference>
<name>A0A376BMS6_9NEIS</name>
<dbReference type="PRINTS" id="PR00040">
    <property type="entry name" value="HTHMERR"/>
</dbReference>
<keyword evidence="1" id="KW-0805">Transcription regulation</keyword>
<dbReference type="Pfam" id="PF13411">
    <property type="entry name" value="MerR_1"/>
    <property type="match status" value="1"/>
</dbReference>
<dbReference type="InterPro" id="IPR000551">
    <property type="entry name" value="MerR-type_HTH_dom"/>
</dbReference>
<dbReference type="RefSeq" id="WP_034295778.1">
    <property type="nucleotide sequence ID" value="NZ_CP091519.2"/>
</dbReference>
<evidence type="ECO:0000313" key="6">
    <source>
        <dbReference type="Proteomes" id="UP000254209"/>
    </source>
</evidence>
<gene>
    <name evidence="5" type="primary">hmrR_2</name>
    <name evidence="5" type="ORF">NCTC10283_01160</name>
</gene>
<accession>A0A376BMS6</accession>
<dbReference type="Gene3D" id="1.10.1660.10">
    <property type="match status" value="1"/>
</dbReference>
<evidence type="ECO:0000256" key="1">
    <source>
        <dbReference type="ARBA" id="ARBA00023015"/>
    </source>
</evidence>
<dbReference type="EMBL" id="UFSO01000002">
    <property type="protein sequence ID" value="SSY71029.1"/>
    <property type="molecule type" value="Genomic_DNA"/>
</dbReference>
<organism evidence="5 6">
    <name type="scientific">Alysiella crassa</name>
    <dbReference type="NCBI Taxonomy" id="153491"/>
    <lineage>
        <taxon>Bacteria</taxon>
        <taxon>Pseudomonadati</taxon>
        <taxon>Pseudomonadota</taxon>
        <taxon>Betaproteobacteria</taxon>
        <taxon>Neisseriales</taxon>
        <taxon>Neisseriaceae</taxon>
        <taxon>Alysiella</taxon>
    </lineage>
</organism>
<dbReference type="Proteomes" id="UP000254209">
    <property type="component" value="Unassembled WGS sequence"/>
</dbReference>
<evidence type="ECO:0000259" key="4">
    <source>
        <dbReference type="PROSITE" id="PS50937"/>
    </source>
</evidence>
<protein>
    <submittedName>
        <fullName evidence="5">Copper export regulator</fullName>
    </submittedName>
</protein>
<dbReference type="GO" id="GO:0003677">
    <property type="term" value="F:DNA binding"/>
    <property type="evidence" value="ECO:0007669"/>
    <property type="project" value="UniProtKB-KW"/>
</dbReference>
<keyword evidence="6" id="KW-1185">Reference proteome</keyword>
<sequence length="132" mass="15378">MSKFFKIKQASEQTGVHLETIRYYEKQGLISPSHQQNGYRVFDEQTLAQLRFIKACRNLGFSLNNIKTLLQLQQTPTNQCNEVDELAKQHLVYLDEQITQLQEVKNFLMQLVGCENKTVDKCQIIQGIKEKE</sequence>
<reference evidence="5 6" key="1">
    <citation type="submission" date="2018-06" db="EMBL/GenBank/DDBJ databases">
        <authorList>
            <consortium name="Pathogen Informatics"/>
            <person name="Doyle S."/>
        </authorList>
    </citation>
    <scope>NUCLEOTIDE SEQUENCE [LARGE SCALE GENOMIC DNA]</scope>
    <source>
        <strain evidence="5 6">NCTC10283</strain>
    </source>
</reference>
<dbReference type="OrthoDB" id="9808480at2"/>
<dbReference type="InterPro" id="IPR047057">
    <property type="entry name" value="MerR_fam"/>
</dbReference>
<proteinExistence type="predicted"/>
<feature type="domain" description="HTH merR-type" evidence="4">
    <location>
        <begin position="1"/>
        <end position="72"/>
    </location>
</feature>
<evidence type="ECO:0000256" key="3">
    <source>
        <dbReference type="ARBA" id="ARBA00023163"/>
    </source>
</evidence>
<evidence type="ECO:0000313" key="5">
    <source>
        <dbReference type="EMBL" id="SSY71029.1"/>
    </source>
</evidence>
<dbReference type="PANTHER" id="PTHR30204">
    <property type="entry name" value="REDOX-CYCLING DRUG-SENSING TRANSCRIPTIONAL ACTIVATOR SOXR"/>
    <property type="match status" value="1"/>
</dbReference>
<keyword evidence="3" id="KW-0804">Transcription</keyword>
<dbReference type="GO" id="GO:0003700">
    <property type="term" value="F:DNA-binding transcription factor activity"/>
    <property type="evidence" value="ECO:0007669"/>
    <property type="project" value="InterPro"/>
</dbReference>
<dbReference type="AlphaFoldDB" id="A0A376BMS6"/>
<evidence type="ECO:0000256" key="2">
    <source>
        <dbReference type="ARBA" id="ARBA00023125"/>
    </source>
</evidence>
<dbReference type="SMART" id="SM00422">
    <property type="entry name" value="HTH_MERR"/>
    <property type="match status" value="1"/>
</dbReference>
<dbReference type="InterPro" id="IPR009061">
    <property type="entry name" value="DNA-bd_dom_put_sf"/>
</dbReference>